<dbReference type="Proteomes" id="UP000616201">
    <property type="component" value="Unassembled WGS sequence"/>
</dbReference>
<dbReference type="InterPro" id="IPR005135">
    <property type="entry name" value="Endo/exonuclease/phosphatase"/>
</dbReference>
<sequence length="293" mass="33331">MQMKNYTCYALLFLLFVSKVTFAQEKVKILSYNVLYGLQKDSTTIDRYKQLIASLDPDIIATQEMNGWTQKTLEGLSNSYGHPYALQSKEEGFPVALTSKAPLLNFKKVTENMWHSYIYAKVKGIHIFVIHFSPFSYKKRLEEVHYILAQAKELPPNEPILIMGDFNSLDAADQAHYGQDALAAMVASEEKNAHIRNLNNQEIDYTVLGKLKEAGFVDSYYLTNKEFTGSVPTFKDGNGKIKESDKGIQKRIDFLWCNPTAAKAVTKSIVLKNDLSHYISDHYPIYVELSLMN</sequence>
<keyword evidence="9" id="KW-0732">Signal</keyword>
<evidence type="ECO:0000313" key="11">
    <source>
        <dbReference type="EMBL" id="MBE8714345.1"/>
    </source>
</evidence>
<feature type="domain" description="Endonuclease/exonuclease/phosphatase" evidence="10">
    <location>
        <begin position="30"/>
        <end position="282"/>
    </location>
</feature>
<protein>
    <recommendedName>
        <fullName evidence="10">Endonuclease/exonuclease/phosphatase domain-containing protein</fullName>
    </recommendedName>
</protein>
<keyword evidence="4" id="KW-0479">Metal-binding</keyword>
<gene>
    <name evidence="11" type="ORF">C4F49_11685</name>
</gene>
<keyword evidence="3" id="KW-0540">Nuclease</keyword>
<evidence type="ECO:0000256" key="8">
    <source>
        <dbReference type="ARBA" id="ARBA00023204"/>
    </source>
</evidence>
<accession>A0A928YRN0</accession>
<dbReference type="AlphaFoldDB" id="A0A928YRN0"/>
<evidence type="ECO:0000256" key="5">
    <source>
        <dbReference type="ARBA" id="ARBA00022763"/>
    </source>
</evidence>
<dbReference type="SUPFAM" id="SSF56219">
    <property type="entry name" value="DNase I-like"/>
    <property type="match status" value="1"/>
</dbReference>
<dbReference type="GO" id="GO:0046872">
    <property type="term" value="F:metal ion binding"/>
    <property type="evidence" value="ECO:0007669"/>
    <property type="project" value="UniProtKB-KW"/>
</dbReference>
<evidence type="ECO:0000256" key="2">
    <source>
        <dbReference type="ARBA" id="ARBA00001946"/>
    </source>
</evidence>
<proteinExistence type="predicted"/>
<dbReference type="EMBL" id="PRDK01000006">
    <property type="protein sequence ID" value="MBE8714345.1"/>
    <property type="molecule type" value="Genomic_DNA"/>
</dbReference>
<dbReference type="InterPro" id="IPR051547">
    <property type="entry name" value="TDP2-like"/>
</dbReference>
<evidence type="ECO:0000256" key="3">
    <source>
        <dbReference type="ARBA" id="ARBA00022722"/>
    </source>
</evidence>
<name>A0A928YRN0_9SPHI</name>
<dbReference type="GO" id="GO:0004518">
    <property type="term" value="F:nuclease activity"/>
    <property type="evidence" value="ECO:0007669"/>
    <property type="project" value="UniProtKB-KW"/>
</dbReference>
<dbReference type="Gene3D" id="3.60.10.10">
    <property type="entry name" value="Endonuclease/exonuclease/phosphatase"/>
    <property type="match status" value="1"/>
</dbReference>
<evidence type="ECO:0000259" key="10">
    <source>
        <dbReference type="Pfam" id="PF03372"/>
    </source>
</evidence>
<evidence type="ECO:0000256" key="9">
    <source>
        <dbReference type="SAM" id="SignalP"/>
    </source>
</evidence>
<dbReference type="GO" id="GO:0016787">
    <property type="term" value="F:hydrolase activity"/>
    <property type="evidence" value="ECO:0007669"/>
    <property type="project" value="UniProtKB-KW"/>
</dbReference>
<feature type="chain" id="PRO_5037572458" description="Endonuclease/exonuclease/phosphatase domain-containing protein" evidence="9">
    <location>
        <begin position="24"/>
        <end position="293"/>
    </location>
</feature>
<evidence type="ECO:0000256" key="7">
    <source>
        <dbReference type="ARBA" id="ARBA00022842"/>
    </source>
</evidence>
<dbReference type="InterPro" id="IPR036691">
    <property type="entry name" value="Endo/exonu/phosph_ase_sf"/>
</dbReference>
<evidence type="ECO:0000256" key="4">
    <source>
        <dbReference type="ARBA" id="ARBA00022723"/>
    </source>
</evidence>
<dbReference type="PANTHER" id="PTHR15822">
    <property type="entry name" value="TRAF AND TNF RECEPTOR-ASSOCIATED PROTEIN"/>
    <property type="match status" value="1"/>
</dbReference>
<comment type="cofactor">
    <cofactor evidence="1">
        <name>Mn(2+)</name>
        <dbReference type="ChEBI" id="CHEBI:29035"/>
    </cofactor>
</comment>
<reference evidence="11" key="1">
    <citation type="submission" date="2018-02" db="EMBL/GenBank/DDBJ databases">
        <authorList>
            <person name="Vasarhelyi B.M."/>
            <person name="Deshmukh S."/>
            <person name="Balint B."/>
            <person name="Kukolya J."/>
        </authorList>
    </citation>
    <scope>NUCLEOTIDE SEQUENCE</scope>
    <source>
        <strain evidence="11">KB22</strain>
    </source>
</reference>
<keyword evidence="6" id="KW-0378">Hydrolase</keyword>
<comment type="caution">
    <text evidence="11">The sequence shown here is derived from an EMBL/GenBank/DDBJ whole genome shotgun (WGS) entry which is preliminary data.</text>
</comment>
<organism evidence="11 12">
    <name type="scientific">Sphingobacterium hungaricum</name>
    <dbReference type="NCBI Taxonomy" id="2082723"/>
    <lineage>
        <taxon>Bacteria</taxon>
        <taxon>Pseudomonadati</taxon>
        <taxon>Bacteroidota</taxon>
        <taxon>Sphingobacteriia</taxon>
        <taxon>Sphingobacteriales</taxon>
        <taxon>Sphingobacteriaceae</taxon>
        <taxon>Sphingobacterium</taxon>
    </lineage>
</organism>
<dbReference type="PANTHER" id="PTHR15822:SF4">
    <property type="entry name" value="TYROSYL-DNA PHOSPHODIESTERASE 2"/>
    <property type="match status" value="1"/>
</dbReference>
<evidence type="ECO:0000256" key="6">
    <source>
        <dbReference type="ARBA" id="ARBA00022801"/>
    </source>
</evidence>
<comment type="cofactor">
    <cofactor evidence="2">
        <name>Mg(2+)</name>
        <dbReference type="ChEBI" id="CHEBI:18420"/>
    </cofactor>
</comment>
<evidence type="ECO:0000313" key="12">
    <source>
        <dbReference type="Proteomes" id="UP000616201"/>
    </source>
</evidence>
<keyword evidence="8" id="KW-0234">DNA repair</keyword>
<feature type="signal peptide" evidence="9">
    <location>
        <begin position="1"/>
        <end position="23"/>
    </location>
</feature>
<keyword evidence="7" id="KW-0460">Magnesium</keyword>
<dbReference type="GO" id="GO:0006281">
    <property type="term" value="P:DNA repair"/>
    <property type="evidence" value="ECO:0007669"/>
    <property type="project" value="UniProtKB-KW"/>
</dbReference>
<keyword evidence="12" id="KW-1185">Reference proteome</keyword>
<evidence type="ECO:0000256" key="1">
    <source>
        <dbReference type="ARBA" id="ARBA00001936"/>
    </source>
</evidence>
<keyword evidence="5" id="KW-0227">DNA damage</keyword>
<dbReference type="Pfam" id="PF03372">
    <property type="entry name" value="Exo_endo_phos"/>
    <property type="match status" value="1"/>
</dbReference>